<comment type="caution">
    <text evidence="1">The sequence shown here is derived from an EMBL/GenBank/DDBJ whole genome shotgun (WGS) entry which is preliminary data.</text>
</comment>
<protein>
    <recommendedName>
        <fullName evidence="3">N-acetyltransferase domain-containing protein</fullName>
    </recommendedName>
</protein>
<evidence type="ECO:0000313" key="2">
    <source>
        <dbReference type="Proteomes" id="UP000003438"/>
    </source>
</evidence>
<dbReference type="EMBL" id="ACBY02000070">
    <property type="protein sequence ID" value="EFB74467.1"/>
    <property type="molecule type" value="Genomic_DNA"/>
</dbReference>
<reference evidence="1" key="1">
    <citation type="submission" date="2009-12" db="EMBL/GenBank/DDBJ databases">
        <authorList>
            <person name="Weinstock G."/>
            <person name="Sodergren E."/>
            <person name="Clifton S."/>
            <person name="Fulton L."/>
            <person name="Fulton B."/>
            <person name="Courtney L."/>
            <person name="Fronick C."/>
            <person name="Harrison M."/>
            <person name="Strong C."/>
            <person name="Farmer C."/>
            <person name="Delahaunty K."/>
            <person name="Markovic C."/>
            <person name="Hall O."/>
            <person name="Minx P."/>
            <person name="Tomlinson C."/>
            <person name="Mitreva M."/>
            <person name="Nelson J."/>
            <person name="Hou S."/>
            <person name="Wollam A."/>
            <person name="Pepin K.H."/>
            <person name="Johnson M."/>
            <person name="Bhonagiri V."/>
            <person name="Nash W.E."/>
            <person name="Warren W."/>
            <person name="Chinwalla A."/>
            <person name="Mardis E.R."/>
            <person name="Wilson R.K."/>
        </authorList>
    </citation>
    <scope>NUCLEOTIDE SEQUENCE [LARGE SCALE GENOMIC DNA]</scope>
    <source>
        <strain evidence="1">DSM 15176</strain>
    </source>
</reference>
<dbReference type="STRING" id="411471.SUBVAR_07273"/>
<dbReference type="Gene3D" id="3.40.630.30">
    <property type="match status" value="1"/>
</dbReference>
<evidence type="ECO:0008006" key="3">
    <source>
        <dbReference type="Google" id="ProtNLM"/>
    </source>
</evidence>
<name>D1PS90_9FIRM</name>
<proteinExistence type="predicted"/>
<sequence>MQKTPLTIRPATAADLPALAEIYRKARAFMAASGNPTQWGTTDPRPEILRQDIAQGQLFVLCQGNIPHAAFALVPGNDPTYAVIDGAWLSDAPYATIHRLGSDGTCHGVFAAAVAWAAARQPHLRIDTHADNHIMQTLIARAGFCYCGIIHVADGSPRLAYERLPG</sequence>
<evidence type="ECO:0000313" key="1">
    <source>
        <dbReference type="EMBL" id="EFB74467.1"/>
    </source>
</evidence>
<dbReference type="Proteomes" id="UP000003438">
    <property type="component" value="Unassembled WGS sequence"/>
</dbReference>
<gene>
    <name evidence="1" type="ORF">SUBVAR_07273</name>
</gene>
<dbReference type="eggNOG" id="COG1670">
    <property type="taxonomic scope" value="Bacteria"/>
</dbReference>
<dbReference type="AlphaFoldDB" id="D1PS90"/>
<dbReference type="RefSeq" id="WP_007048618.1">
    <property type="nucleotide sequence ID" value="NZ_GG704771.1"/>
</dbReference>
<keyword evidence="2" id="KW-1185">Reference proteome</keyword>
<accession>D1PS90</accession>
<dbReference type="HOGENOM" id="CLU_013985_13_0_9"/>
<dbReference type="InterPro" id="IPR016181">
    <property type="entry name" value="Acyl_CoA_acyltransferase"/>
</dbReference>
<organism evidence="1 2">
    <name type="scientific">Subdoligranulum variabile DSM 15176</name>
    <dbReference type="NCBI Taxonomy" id="411471"/>
    <lineage>
        <taxon>Bacteria</taxon>
        <taxon>Bacillati</taxon>
        <taxon>Bacillota</taxon>
        <taxon>Clostridia</taxon>
        <taxon>Eubacteriales</taxon>
        <taxon>Oscillospiraceae</taxon>
        <taxon>Subdoligranulum</taxon>
    </lineage>
</organism>
<dbReference type="SUPFAM" id="SSF55729">
    <property type="entry name" value="Acyl-CoA N-acyltransferases (Nat)"/>
    <property type="match status" value="1"/>
</dbReference>